<dbReference type="FunCoup" id="A0A316YX02">
    <property type="interactions" value="151"/>
</dbReference>
<keyword evidence="2" id="KW-0677">Repeat</keyword>
<dbReference type="RefSeq" id="XP_025380997.1">
    <property type="nucleotide sequence ID" value="XM_025520630.1"/>
</dbReference>
<dbReference type="InterPro" id="IPR015943">
    <property type="entry name" value="WD40/YVTN_repeat-like_dom_sf"/>
</dbReference>
<dbReference type="OrthoDB" id="7668193at2759"/>
<proteinExistence type="inferred from homology"/>
<dbReference type="AlphaFoldDB" id="A0A316YX02"/>
<evidence type="ECO:0000256" key="1">
    <source>
        <dbReference type="ARBA" id="ARBA00022574"/>
    </source>
</evidence>
<dbReference type="SUPFAM" id="SSF50978">
    <property type="entry name" value="WD40 repeat-like"/>
    <property type="match status" value="1"/>
</dbReference>
<reference evidence="5" key="1">
    <citation type="journal article" date="2018" name="Mol. Biol. Evol.">
        <title>Broad Genomic Sampling Reveals a Smut Pathogenic Ancestry of the Fungal Clade Ustilaginomycotina.</title>
        <authorList>
            <person name="Kijpornyongpan T."/>
            <person name="Mondo S.J."/>
            <person name="Barry K."/>
            <person name="Sandor L."/>
            <person name="Lee J."/>
            <person name="Lipzen A."/>
            <person name="Pangilinan J."/>
            <person name="LaButti K."/>
            <person name="Hainaut M."/>
            <person name="Henrissat B."/>
            <person name="Grigoriev I.V."/>
            <person name="Spatafora J.W."/>
            <person name="Aime M.C."/>
        </authorList>
    </citation>
    <scope>NUCLEOTIDE SEQUENCE [LARGE SCALE GENOMIC DNA]</scope>
    <source>
        <strain evidence="5">MCA 4198</strain>
    </source>
</reference>
<protein>
    <recommendedName>
        <fullName evidence="4">ASTRA-associated protein 1</fullName>
    </recommendedName>
</protein>
<dbReference type="SMART" id="SM00320">
    <property type="entry name" value="WD40"/>
    <property type="match status" value="5"/>
</dbReference>
<dbReference type="Pfam" id="PF00400">
    <property type="entry name" value="WD40"/>
    <property type="match status" value="1"/>
</dbReference>
<dbReference type="EMBL" id="KZ819634">
    <property type="protein sequence ID" value="PWN93799.1"/>
    <property type="molecule type" value="Genomic_DNA"/>
</dbReference>
<evidence type="ECO:0000256" key="3">
    <source>
        <dbReference type="ARBA" id="ARBA00037931"/>
    </source>
</evidence>
<sequence>MQSQPTWILRHHSPDSIHSLRAIKTQDEGAFVLAGDASGRVSLTSLEDYRPRCFWSPHTKSILGIDVVQGQQGKSACVISQGRDNKLLASLLPSPSLAPSGAAVLPSRIQSDLPVPMLLDSLDINALNFCPFACVPARDGRNGGYLVAVPHTVDSAFVDLYSLPSKQRVVRALGKADIESERSALGHRKGIVMSMSLHRTKDKLRLVAGYEDGYVKSWAIDEKAEEKEWSWDLLWSERKHIESVLALAVSADHTFAVSVGADDRLVRYELVDGRSTVIKCKSSGHASVVVRQDGCLVAVGGWDGRIRLYDAALELKDTLRYHKDTVQVLAFLEARKDLRIFHRGQQDDSDDDEDQESSHRYDAGLLVSGGKDGRVCLWKTL</sequence>
<organism evidence="5 6">
    <name type="scientific">Acaromyces ingoldii</name>
    <dbReference type="NCBI Taxonomy" id="215250"/>
    <lineage>
        <taxon>Eukaryota</taxon>
        <taxon>Fungi</taxon>
        <taxon>Dikarya</taxon>
        <taxon>Basidiomycota</taxon>
        <taxon>Ustilaginomycotina</taxon>
        <taxon>Exobasidiomycetes</taxon>
        <taxon>Exobasidiales</taxon>
        <taxon>Cryptobasidiaceae</taxon>
        <taxon>Acaromyces</taxon>
    </lineage>
</organism>
<comment type="similarity">
    <text evidence="3">Belongs to the WD repeat ASA1 family.</text>
</comment>
<keyword evidence="6" id="KW-1185">Reference proteome</keyword>
<dbReference type="PANTHER" id="PTHR19854">
    <property type="entry name" value="TRANSDUCIN BETA-LIKE 3"/>
    <property type="match status" value="1"/>
</dbReference>
<evidence type="ECO:0000256" key="4">
    <source>
        <dbReference type="ARBA" id="ARBA00040563"/>
    </source>
</evidence>
<dbReference type="Proteomes" id="UP000245768">
    <property type="component" value="Unassembled WGS sequence"/>
</dbReference>
<dbReference type="STRING" id="215250.A0A316YX02"/>
<evidence type="ECO:0000313" key="6">
    <source>
        <dbReference type="Proteomes" id="UP000245768"/>
    </source>
</evidence>
<evidence type="ECO:0000256" key="2">
    <source>
        <dbReference type="ARBA" id="ARBA00022737"/>
    </source>
</evidence>
<dbReference type="GeneID" id="37042546"/>
<dbReference type="InParanoid" id="A0A316YX02"/>
<gene>
    <name evidence="5" type="ORF">FA10DRAFT_264396</name>
</gene>
<dbReference type="PANTHER" id="PTHR19854:SF1">
    <property type="entry name" value="GUANINE NUCLEOTIDE-BINDING PROTEIN SUBUNIT BETA-LIKE PROTEIN 1"/>
    <property type="match status" value="1"/>
</dbReference>
<evidence type="ECO:0000313" key="5">
    <source>
        <dbReference type="EMBL" id="PWN93799.1"/>
    </source>
</evidence>
<dbReference type="Gene3D" id="2.130.10.10">
    <property type="entry name" value="YVTN repeat-like/Quinoprotein amine dehydrogenase"/>
    <property type="match status" value="1"/>
</dbReference>
<name>A0A316YX02_9BASI</name>
<dbReference type="InterPro" id="IPR036322">
    <property type="entry name" value="WD40_repeat_dom_sf"/>
</dbReference>
<keyword evidence="1" id="KW-0853">WD repeat</keyword>
<dbReference type="InterPro" id="IPR001680">
    <property type="entry name" value="WD40_rpt"/>
</dbReference>
<accession>A0A316YX02</accession>